<dbReference type="Gene3D" id="2.60.120.260">
    <property type="entry name" value="Galactose-binding domain-like"/>
    <property type="match status" value="1"/>
</dbReference>
<dbReference type="SUPFAM" id="SSF52266">
    <property type="entry name" value="SGNH hydrolase"/>
    <property type="match status" value="1"/>
</dbReference>
<dbReference type="Pfam" id="PF13472">
    <property type="entry name" value="Lipase_GDSL_2"/>
    <property type="match status" value="1"/>
</dbReference>
<evidence type="ECO:0000313" key="3">
    <source>
        <dbReference type="EMBL" id="RDB02524.1"/>
    </source>
</evidence>
<dbReference type="RefSeq" id="WP_114464376.1">
    <property type="nucleotide sequence ID" value="NZ_QPIW01000041.1"/>
</dbReference>
<dbReference type="OrthoDB" id="9796689at2"/>
<name>A0A369I5R8_9BACT</name>
<dbReference type="Proteomes" id="UP000253141">
    <property type="component" value="Unassembled WGS sequence"/>
</dbReference>
<sequence length="412" mass="45945">MRKLLFVLCSVFFATLTIAQTESLVNSVEATYRAGLPHFFDKIQKGQTVKVAYLGGSITRADNGWRTKTFQWLQSNYPQTQFVEIMAAIGGTGSDFGAYRLQNHVLQHAPDLVFVEFAVNDNGKSAQEVKESMEGIVRQIWRQNRSIDICFVYTFSRPQLEFYQRGTFPISASAMEEVADYYQIPSISMAFPAVNLITAGKMVLQGQAGSTTGPMVFSADGVHPFPETGHTVYAEAIKKHLIQLQSVGKKGKHTLKKALMSNNLEKANLLALDNIEKSSGWQRVDSVVVGKAYASLLTSVIASDDTSESIKVRFKGTSFGIVDVIGPSSGQIKVYIDNEPPRYINRFDEYATYYRMNYTIINGLKAGNHEVTIKVSPEKLDKASILQKRNNKINNPKLYEKKFLYLGGILVK</sequence>
<proteinExistence type="predicted"/>
<dbReference type="PANTHER" id="PTHR34407">
    <property type="entry name" value="EXPRESSED PROTEIN"/>
    <property type="match status" value="1"/>
</dbReference>
<feature type="signal peptide" evidence="1">
    <location>
        <begin position="1"/>
        <end position="19"/>
    </location>
</feature>
<accession>A0A369I5R8</accession>
<feature type="domain" description="SGNH hydrolase-type esterase" evidence="2">
    <location>
        <begin position="54"/>
        <end position="194"/>
    </location>
</feature>
<evidence type="ECO:0000256" key="1">
    <source>
        <dbReference type="SAM" id="SignalP"/>
    </source>
</evidence>
<keyword evidence="3" id="KW-0378">Hydrolase</keyword>
<comment type="caution">
    <text evidence="3">The sequence shown here is derived from an EMBL/GenBank/DDBJ whole genome shotgun (WGS) entry which is preliminary data.</text>
</comment>
<reference evidence="3 4" key="1">
    <citation type="submission" date="2018-07" db="EMBL/GenBank/DDBJ databases">
        <title>Genome analysis of Runella aurantiaca.</title>
        <authorList>
            <person name="Yang X."/>
        </authorList>
    </citation>
    <scope>NUCLEOTIDE SEQUENCE [LARGE SCALE GENOMIC DNA]</scope>
    <source>
        <strain evidence="3 4">YX9</strain>
    </source>
</reference>
<dbReference type="AlphaFoldDB" id="A0A369I5R8"/>
<keyword evidence="4" id="KW-1185">Reference proteome</keyword>
<protein>
    <submittedName>
        <fullName evidence="3">SGNH/GDSL hydrolase family protein</fullName>
    </submittedName>
</protein>
<feature type="chain" id="PRO_5017074841" evidence="1">
    <location>
        <begin position="20"/>
        <end position="412"/>
    </location>
</feature>
<keyword evidence="1" id="KW-0732">Signal</keyword>
<dbReference type="PANTHER" id="PTHR34407:SF1">
    <property type="entry name" value="SGNH HYDROLASE-TYPE ESTERASE DOMAIN-CONTAINING PROTEIN"/>
    <property type="match status" value="1"/>
</dbReference>
<organism evidence="3 4">
    <name type="scientific">Runella aurantiaca</name>
    <dbReference type="NCBI Taxonomy" id="2282308"/>
    <lineage>
        <taxon>Bacteria</taxon>
        <taxon>Pseudomonadati</taxon>
        <taxon>Bacteroidota</taxon>
        <taxon>Cytophagia</taxon>
        <taxon>Cytophagales</taxon>
        <taxon>Spirosomataceae</taxon>
        <taxon>Runella</taxon>
    </lineage>
</organism>
<dbReference type="GO" id="GO:0016788">
    <property type="term" value="F:hydrolase activity, acting on ester bonds"/>
    <property type="evidence" value="ECO:0007669"/>
    <property type="project" value="UniProtKB-ARBA"/>
</dbReference>
<dbReference type="EMBL" id="QPIW01000041">
    <property type="protein sequence ID" value="RDB02524.1"/>
    <property type="molecule type" value="Genomic_DNA"/>
</dbReference>
<dbReference type="InterPro" id="IPR013830">
    <property type="entry name" value="SGNH_hydro"/>
</dbReference>
<evidence type="ECO:0000313" key="4">
    <source>
        <dbReference type="Proteomes" id="UP000253141"/>
    </source>
</evidence>
<dbReference type="Gene3D" id="3.40.50.1110">
    <property type="entry name" value="SGNH hydrolase"/>
    <property type="match status" value="1"/>
</dbReference>
<gene>
    <name evidence="3" type="ORF">DVG78_28315</name>
</gene>
<evidence type="ECO:0000259" key="2">
    <source>
        <dbReference type="Pfam" id="PF13472"/>
    </source>
</evidence>
<dbReference type="CDD" id="cd00229">
    <property type="entry name" value="SGNH_hydrolase"/>
    <property type="match status" value="1"/>
</dbReference>
<dbReference type="InterPro" id="IPR036514">
    <property type="entry name" value="SGNH_hydro_sf"/>
</dbReference>